<gene>
    <name evidence="1" type="ORF">GCM10007368_18030</name>
</gene>
<reference evidence="2" key="1">
    <citation type="journal article" date="2019" name="Int. J. Syst. Evol. Microbiol.">
        <title>The Global Catalogue of Microorganisms (GCM) 10K type strain sequencing project: providing services to taxonomists for standard genome sequencing and annotation.</title>
        <authorList>
            <consortium name="The Broad Institute Genomics Platform"/>
            <consortium name="The Broad Institute Genome Sequencing Center for Infectious Disease"/>
            <person name="Wu L."/>
            <person name="Ma J."/>
        </authorList>
    </citation>
    <scope>NUCLEOTIDE SEQUENCE [LARGE SCALE GENOMIC DNA]</scope>
    <source>
        <strain evidence="2">CCM 8653</strain>
    </source>
</reference>
<dbReference type="Proteomes" id="UP000632535">
    <property type="component" value="Unassembled WGS sequence"/>
</dbReference>
<evidence type="ECO:0000313" key="2">
    <source>
        <dbReference type="Proteomes" id="UP000632535"/>
    </source>
</evidence>
<dbReference type="InterPro" id="IPR027417">
    <property type="entry name" value="P-loop_NTPase"/>
</dbReference>
<evidence type="ECO:0008006" key="3">
    <source>
        <dbReference type="Google" id="ProtNLM"/>
    </source>
</evidence>
<keyword evidence="2" id="KW-1185">Reference proteome</keyword>
<dbReference type="Gene3D" id="3.40.50.300">
    <property type="entry name" value="P-loop containing nucleotide triphosphate hydrolases"/>
    <property type="match status" value="1"/>
</dbReference>
<proteinExistence type="predicted"/>
<name>A0ABQ2B4I4_9MICO</name>
<accession>A0ABQ2B4I4</accession>
<protein>
    <recommendedName>
        <fullName evidence="3">Kinase</fullName>
    </recommendedName>
</protein>
<dbReference type="SUPFAM" id="SSF52540">
    <property type="entry name" value="P-loop containing nucleoside triphosphate hydrolases"/>
    <property type="match status" value="1"/>
</dbReference>
<dbReference type="Pfam" id="PF13671">
    <property type="entry name" value="AAA_33"/>
    <property type="match status" value="1"/>
</dbReference>
<sequence>MDPRRRRPTLLLLNGLPGVGKSTVSVAVAARRPGTLNLDIDVVRGLISRDAGDPASTAGPARALGLAMAAEHLRGGSDVVVPQLVARPDQAARFERAARDADAVFVHVVLEASWATVASRQTGDAAAHRQGLDAPAMAAYGEGLRAVVDGPGVVVLGTDGVEVHDVVAHVGRLLEG</sequence>
<comment type="caution">
    <text evidence="1">The sequence shown here is derived from an EMBL/GenBank/DDBJ whole genome shotgun (WGS) entry which is preliminary data.</text>
</comment>
<evidence type="ECO:0000313" key="1">
    <source>
        <dbReference type="EMBL" id="GGI07811.1"/>
    </source>
</evidence>
<organism evidence="1 2">
    <name type="scientific">Isoptericola cucumis</name>
    <dbReference type="NCBI Taxonomy" id="1776856"/>
    <lineage>
        <taxon>Bacteria</taxon>
        <taxon>Bacillati</taxon>
        <taxon>Actinomycetota</taxon>
        <taxon>Actinomycetes</taxon>
        <taxon>Micrococcales</taxon>
        <taxon>Promicromonosporaceae</taxon>
        <taxon>Isoptericola</taxon>
    </lineage>
</organism>
<dbReference type="RefSeq" id="WP_188523350.1">
    <property type="nucleotide sequence ID" value="NZ_BMDG01000005.1"/>
</dbReference>
<dbReference type="EMBL" id="BMDG01000005">
    <property type="protein sequence ID" value="GGI07811.1"/>
    <property type="molecule type" value="Genomic_DNA"/>
</dbReference>